<evidence type="ECO:0000256" key="1">
    <source>
        <dbReference type="ARBA" id="ARBA00022426"/>
    </source>
</evidence>
<evidence type="ECO:0000256" key="6">
    <source>
        <dbReference type="ARBA" id="ARBA00022989"/>
    </source>
</evidence>
<reference evidence="12" key="1">
    <citation type="journal article" date="2019" name="Int. J. Syst. Evol. Microbiol.">
        <title>The Global Catalogue of Microorganisms (GCM) 10K type strain sequencing project: providing services to taxonomists for standard genome sequencing and annotation.</title>
        <authorList>
            <consortium name="The Broad Institute Genomics Platform"/>
            <consortium name="The Broad Institute Genome Sequencing Center for Infectious Disease"/>
            <person name="Wu L."/>
            <person name="Ma J."/>
        </authorList>
    </citation>
    <scope>NUCLEOTIDE SEQUENCE [LARGE SCALE GENOMIC DNA]</scope>
    <source>
        <strain evidence="12">NBRC 113072</strain>
    </source>
</reference>
<dbReference type="NCBIfam" id="NF002780">
    <property type="entry name" value="PRK02898.1"/>
    <property type="match status" value="1"/>
</dbReference>
<keyword evidence="3 10" id="KW-1003">Cell membrane</keyword>
<comment type="function">
    <text evidence="10">Part of the energy-coupling factor (ECF) transporter complex CbiMNOQ involved in cobalt import.</text>
</comment>
<dbReference type="PANTHER" id="PTHR38662">
    <property type="entry name" value="COBALT TRANSPORT PROTEIN CBIN"/>
    <property type="match status" value="1"/>
</dbReference>
<keyword evidence="2 10" id="KW-0813">Transport</keyword>
<keyword evidence="4 10" id="KW-0169">Cobalamin biosynthesis</keyword>
<comment type="subunit">
    <text evidence="10">Forms an energy-coupling factor (ECF) transporter complex composed of an ATP-binding protein (A component, CbiO), a transmembrane protein (T component, CbiQ) and 2 possible substrate-capture proteins (S components, CbiM and CbiN) of unknown stoichimetry.</text>
</comment>
<name>A0ABQ6IRZ7_9MICO</name>
<protein>
    <recommendedName>
        <fullName evidence="10">Cobalt transport protein CbiN</fullName>
    </recommendedName>
    <alternativeName>
        <fullName evidence="10">Energy-coupling factor transporter probable substrate-capture protein CbiN</fullName>
        <shortName evidence="10">ECF transporter S component CbiN</shortName>
    </alternativeName>
</protein>
<accession>A0ABQ6IRZ7</accession>
<keyword evidence="12" id="KW-1185">Reference proteome</keyword>
<comment type="caution">
    <text evidence="10">Lacks conserved residue(s) required for the propagation of feature annotation.</text>
</comment>
<comment type="pathway">
    <text evidence="10">Cofactor biosynthesis; adenosylcobalamin biosynthesis.</text>
</comment>
<evidence type="ECO:0000256" key="8">
    <source>
        <dbReference type="ARBA" id="ARBA00023136"/>
    </source>
</evidence>
<comment type="similarity">
    <text evidence="10">Belongs to the CbiN family.</text>
</comment>
<dbReference type="PANTHER" id="PTHR38662:SF1">
    <property type="entry name" value="COBALT TRANSPORT PROTEIN CBIN"/>
    <property type="match status" value="1"/>
</dbReference>
<keyword evidence="7 10" id="KW-0406">Ion transport</keyword>
<evidence type="ECO:0000256" key="7">
    <source>
        <dbReference type="ARBA" id="ARBA00023065"/>
    </source>
</evidence>
<feature type="transmembrane region" description="Helical" evidence="10">
    <location>
        <begin position="70"/>
        <end position="88"/>
    </location>
</feature>
<dbReference type="Pfam" id="PF02553">
    <property type="entry name" value="CbiN"/>
    <property type="match status" value="1"/>
</dbReference>
<evidence type="ECO:0000256" key="10">
    <source>
        <dbReference type="HAMAP-Rule" id="MF_00330"/>
    </source>
</evidence>
<keyword evidence="8 10" id="KW-0472">Membrane</keyword>
<keyword evidence="5 10" id="KW-0812">Transmembrane</keyword>
<comment type="caution">
    <text evidence="11">The sequence shown here is derived from an EMBL/GenBank/DDBJ whole genome shotgun (WGS) entry which is preliminary data.</text>
</comment>
<keyword evidence="6 10" id="KW-1133">Transmembrane helix</keyword>
<dbReference type="EMBL" id="BSUO01000001">
    <property type="protein sequence ID" value="GMA40125.1"/>
    <property type="molecule type" value="Genomic_DNA"/>
</dbReference>
<evidence type="ECO:0000313" key="12">
    <source>
        <dbReference type="Proteomes" id="UP001157126"/>
    </source>
</evidence>
<comment type="subcellular location">
    <subcellularLocation>
        <location evidence="10">Cell membrane</location>
        <topology evidence="10">Multi-pass membrane protein</topology>
    </subcellularLocation>
</comment>
<evidence type="ECO:0000256" key="9">
    <source>
        <dbReference type="ARBA" id="ARBA00023285"/>
    </source>
</evidence>
<evidence type="ECO:0000256" key="4">
    <source>
        <dbReference type="ARBA" id="ARBA00022573"/>
    </source>
</evidence>
<sequence>MKHLVTVLLLAGIAITVAISLFLGGLAQQPGAEETFVGTDAQVTEMLDEQGAQPWFEPIFEPGSSELESGLFAAQAAIGGCVLGYCIGRLQGRRREGSTDGAGATRA</sequence>
<gene>
    <name evidence="10 11" type="primary">cbiN</name>
    <name evidence="11" type="ORF">GCM10025883_21700</name>
</gene>
<dbReference type="Proteomes" id="UP001157126">
    <property type="component" value="Unassembled WGS sequence"/>
</dbReference>
<evidence type="ECO:0000313" key="11">
    <source>
        <dbReference type="EMBL" id="GMA40125.1"/>
    </source>
</evidence>
<keyword evidence="9 10" id="KW-0170">Cobalt</keyword>
<dbReference type="HAMAP" id="MF_00330">
    <property type="entry name" value="CbiN"/>
    <property type="match status" value="1"/>
</dbReference>
<keyword evidence="1 10" id="KW-0171">Cobalt transport</keyword>
<evidence type="ECO:0000256" key="2">
    <source>
        <dbReference type="ARBA" id="ARBA00022448"/>
    </source>
</evidence>
<evidence type="ECO:0000256" key="5">
    <source>
        <dbReference type="ARBA" id="ARBA00022692"/>
    </source>
</evidence>
<dbReference type="InterPro" id="IPR003705">
    <property type="entry name" value="CbiN"/>
</dbReference>
<dbReference type="RefSeq" id="WP_284303876.1">
    <property type="nucleotide sequence ID" value="NZ_BSUO01000001.1"/>
</dbReference>
<evidence type="ECO:0000256" key="3">
    <source>
        <dbReference type="ARBA" id="ARBA00022475"/>
    </source>
</evidence>
<proteinExistence type="inferred from homology"/>
<organism evidence="11 12">
    <name type="scientific">Mobilicoccus caccae</name>
    <dbReference type="NCBI Taxonomy" id="1859295"/>
    <lineage>
        <taxon>Bacteria</taxon>
        <taxon>Bacillati</taxon>
        <taxon>Actinomycetota</taxon>
        <taxon>Actinomycetes</taxon>
        <taxon>Micrococcales</taxon>
        <taxon>Dermatophilaceae</taxon>
        <taxon>Mobilicoccus</taxon>
    </lineage>
</organism>